<proteinExistence type="predicted"/>
<evidence type="ECO:0000313" key="2">
    <source>
        <dbReference type="EMBL" id="PLW15093.1"/>
    </source>
</evidence>
<protein>
    <submittedName>
        <fullName evidence="2">Uncharacterized protein</fullName>
    </submittedName>
</protein>
<reference evidence="2 3" key="1">
    <citation type="submission" date="2017-11" db="EMBL/GenBank/DDBJ databases">
        <title>De novo assembly and phasing of dikaryotic genomes from two isolates of Puccinia coronata f. sp. avenae, the causal agent of oat crown rust.</title>
        <authorList>
            <person name="Miller M.E."/>
            <person name="Zhang Y."/>
            <person name="Omidvar V."/>
            <person name="Sperschneider J."/>
            <person name="Schwessinger B."/>
            <person name="Raley C."/>
            <person name="Palmer J.M."/>
            <person name="Garnica D."/>
            <person name="Upadhyaya N."/>
            <person name="Rathjen J."/>
            <person name="Taylor J.M."/>
            <person name="Park R.F."/>
            <person name="Dodds P.N."/>
            <person name="Hirsch C.D."/>
            <person name="Kianian S.F."/>
            <person name="Figueroa M."/>
        </authorList>
    </citation>
    <scope>NUCLEOTIDE SEQUENCE [LARGE SCALE GENOMIC DNA]</scope>
    <source>
        <strain evidence="2">12SD80</strain>
    </source>
</reference>
<dbReference type="EMBL" id="PGCI01000806">
    <property type="protein sequence ID" value="PLW15093.1"/>
    <property type="molecule type" value="Genomic_DNA"/>
</dbReference>
<name>A0A2N5SPC9_9BASI</name>
<feature type="region of interest" description="Disordered" evidence="1">
    <location>
        <begin position="85"/>
        <end position="108"/>
    </location>
</feature>
<organism evidence="2 3">
    <name type="scientific">Puccinia coronata f. sp. avenae</name>
    <dbReference type="NCBI Taxonomy" id="200324"/>
    <lineage>
        <taxon>Eukaryota</taxon>
        <taxon>Fungi</taxon>
        <taxon>Dikarya</taxon>
        <taxon>Basidiomycota</taxon>
        <taxon>Pucciniomycotina</taxon>
        <taxon>Pucciniomycetes</taxon>
        <taxon>Pucciniales</taxon>
        <taxon>Pucciniaceae</taxon>
        <taxon>Puccinia</taxon>
    </lineage>
</organism>
<accession>A0A2N5SPC9</accession>
<dbReference type="AlphaFoldDB" id="A0A2N5SPC9"/>
<evidence type="ECO:0000256" key="1">
    <source>
        <dbReference type="SAM" id="MobiDB-lite"/>
    </source>
</evidence>
<gene>
    <name evidence="2" type="ORF">PCASD_21517</name>
</gene>
<dbReference type="Proteomes" id="UP000235392">
    <property type="component" value="Unassembled WGS sequence"/>
</dbReference>
<comment type="caution">
    <text evidence="2">The sequence shown here is derived from an EMBL/GenBank/DDBJ whole genome shotgun (WGS) entry which is preliminary data.</text>
</comment>
<sequence length="196" mass="22236">MPQQPWELNRCGREVFSTFAYRVLPPPVEMLLGQTTDSGENNGTMAAENKTLGFVPALASIEEESEEINQENNQEDCSIAAKEEVVSDPDNNNDQLDPDNDDSNVLPPSQNSIRIYVILKKEFYYITKTMEGNTSSGSMIIAEYRYIKAYLQKKMGSSKNEFKSMFLKMIEKTKMYLKEAMECNIIVLATILNPSY</sequence>
<evidence type="ECO:0000313" key="3">
    <source>
        <dbReference type="Proteomes" id="UP000235392"/>
    </source>
</evidence>